<evidence type="ECO:0000313" key="7">
    <source>
        <dbReference type="Proteomes" id="UP000230069"/>
    </source>
</evidence>
<dbReference type="EMBL" id="KZ305020">
    <property type="protein sequence ID" value="PIA60252.1"/>
    <property type="molecule type" value="Genomic_DNA"/>
</dbReference>
<evidence type="ECO:0000313" key="6">
    <source>
        <dbReference type="EMBL" id="PIA60252.1"/>
    </source>
</evidence>
<dbReference type="GO" id="GO:0046872">
    <property type="term" value="F:metal ion binding"/>
    <property type="evidence" value="ECO:0007669"/>
    <property type="project" value="UniProtKB-UniRule"/>
</dbReference>
<evidence type="ECO:0000256" key="4">
    <source>
        <dbReference type="RuleBase" id="RU369052"/>
    </source>
</evidence>
<dbReference type="OrthoDB" id="1111048at2759"/>
<dbReference type="PANTHER" id="PTHR33543">
    <property type="entry name" value="METALLOTHIONEIN-LIKE PROTEIN 2A"/>
    <property type="match status" value="1"/>
</dbReference>
<dbReference type="AlphaFoldDB" id="A0A2G5EWZ4"/>
<keyword evidence="5" id="KW-0732">Signal</keyword>
<evidence type="ECO:0000256" key="2">
    <source>
        <dbReference type="ARBA" id="ARBA00022723"/>
    </source>
</evidence>
<dbReference type="Proteomes" id="UP000230069">
    <property type="component" value="Unassembled WGS sequence"/>
</dbReference>
<keyword evidence="2 4" id="KW-0479">Metal-binding</keyword>
<keyword evidence="3 4" id="KW-0480">Metal-thiolate cluster</keyword>
<protein>
    <recommendedName>
        <fullName evidence="4">Metallothionein-like protein</fullName>
    </recommendedName>
</protein>
<proteinExistence type="inferred from homology"/>
<feature type="chain" id="PRO_5013606249" description="Metallothionein-like protein" evidence="5">
    <location>
        <begin position="32"/>
        <end position="109"/>
    </location>
</feature>
<reference evidence="6 7" key="1">
    <citation type="submission" date="2017-09" db="EMBL/GenBank/DDBJ databases">
        <title>WGS assembly of Aquilegia coerulea Goldsmith.</title>
        <authorList>
            <person name="Hodges S."/>
            <person name="Kramer E."/>
            <person name="Nordborg M."/>
            <person name="Tomkins J."/>
            <person name="Borevitz J."/>
            <person name="Derieg N."/>
            <person name="Yan J."/>
            <person name="Mihaltcheva S."/>
            <person name="Hayes R.D."/>
            <person name="Rokhsar D."/>
        </authorList>
    </citation>
    <scope>NUCLEOTIDE SEQUENCE [LARGE SCALE GENOMIC DNA]</scope>
    <source>
        <strain evidence="7">cv. Goldsmith</strain>
    </source>
</reference>
<dbReference type="InParanoid" id="A0A2G5EWZ4"/>
<accession>A0A2G5EWZ4</accession>
<comment type="function">
    <text evidence="4">Metallothioneins have a high content of cysteine residues that bind various heavy metals.</text>
</comment>
<gene>
    <name evidence="6" type="ORF">AQUCO_00300039v1</name>
</gene>
<evidence type="ECO:0000256" key="5">
    <source>
        <dbReference type="SAM" id="SignalP"/>
    </source>
</evidence>
<dbReference type="PANTHER" id="PTHR33543:SF33">
    <property type="entry name" value="METALLOTHIONEIN-LIKE PROTEIN 2B"/>
    <property type="match status" value="1"/>
</dbReference>
<feature type="signal peptide" evidence="5">
    <location>
        <begin position="1"/>
        <end position="31"/>
    </location>
</feature>
<dbReference type="Pfam" id="PF01439">
    <property type="entry name" value="Metallothio_2"/>
    <property type="match status" value="1"/>
</dbReference>
<sequence>MDSTYTLVPKILILSSSSLLSTLFLLQSFRGEKMSCSNGNCSCGSDCKCGSGCGCNKYPDLAEGTTTSQTFILGVAPAGKAFFEGSEMGVGAEGGCKCGSNCTCDPCNC</sequence>
<keyword evidence="7" id="KW-1185">Reference proteome</keyword>
<comment type="similarity">
    <text evidence="1 4">Belongs to the metallothionein superfamily. Type 15 family.</text>
</comment>
<dbReference type="InterPro" id="IPR000347">
    <property type="entry name" value="Metalthion_15p"/>
</dbReference>
<evidence type="ECO:0000256" key="3">
    <source>
        <dbReference type="ARBA" id="ARBA00022851"/>
    </source>
</evidence>
<evidence type="ECO:0000256" key="1">
    <source>
        <dbReference type="ARBA" id="ARBA00005802"/>
    </source>
</evidence>
<name>A0A2G5EWZ4_AQUCA</name>
<dbReference type="STRING" id="218851.A0A2G5EWZ4"/>
<organism evidence="6 7">
    <name type="scientific">Aquilegia coerulea</name>
    <name type="common">Rocky mountain columbine</name>
    <dbReference type="NCBI Taxonomy" id="218851"/>
    <lineage>
        <taxon>Eukaryota</taxon>
        <taxon>Viridiplantae</taxon>
        <taxon>Streptophyta</taxon>
        <taxon>Embryophyta</taxon>
        <taxon>Tracheophyta</taxon>
        <taxon>Spermatophyta</taxon>
        <taxon>Magnoliopsida</taxon>
        <taxon>Ranunculales</taxon>
        <taxon>Ranunculaceae</taxon>
        <taxon>Thalictroideae</taxon>
        <taxon>Aquilegia</taxon>
    </lineage>
</organism>